<gene>
    <name evidence="2" type="ordered locus">Rsph17025_4086</name>
</gene>
<sequence length="233" mass="25495">MRGPQRHRERDACHGEVKGGVEGHDPLSWLEAATLRPACRNYDSLGRVLQQKYPVSQSCFNGRGESPASPEGRESPGSGFFSGLRKIALWPRRAGDAWKTGRTAAAPQGPVAESAPEGPGRVGAARICSAASRSARDRTRRSRQRPCGSDRRPRRCSRRTSGRSGARGRAAARSPVDHPQKLAQRHLRRFLDQQIAARVSAGAGDVARIADVEQDMLEKPLRRARALRDILDP</sequence>
<geneLocation type="plasmid" evidence="2">
    <name>pRSPA02</name>
</geneLocation>
<dbReference type="HOGENOM" id="CLU_1189180_0_0_5"/>
<dbReference type="AlphaFoldDB" id="A4WZX4"/>
<keyword evidence="2" id="KW-0614">Plasmid</keyword>
<proteinExistence type="predicted"/>
<organism evidence="2">
    <name type="scientific">Cereibacter sphaeroides (strain ATCC 17025 / ATH 2.4.3)</name>
    <name type="common">Rhodobacter sphaeroides</name>
    <dbReference type="NCBI Taxonomy" id="349102"/>
    <lineage>
        <taxon>Bacteria</taxon>
        <taxon>Pseudomonadati</taxon>
        <taxon>Pseudomonadota</taxon>
        <taxon>Alphaproteobacteria</taxon>
        <taxon>Rhodobacterales</taxon>
        <taxon>Paracoccaceae</taxon>
        <taxon>Cereibacter</taxon>
    </lineage>
</organism>
<reference evidence="2" key="1">
    <citation type="submission" date="2007-04" db="EMBL/GenBank/DDBJ databases">
        <title>Complete sequence of plasmid pRSPA02 of Rhodobacter sphaeroides ATCC 17025.</title>
        <authorList>
            <consortium name="US DOE Joint Genome Institute"/>
            <person name="Copeland A."/>
            <person name="Lucas S."/>
            <person name="Lapidus A."/>
            <person name="Barry K."/>
            <person name="Detter J.C."/>
            <person name="Glavina del Rio T."/>
            <person name="Hammon N."/>
            <person name="Israni S."/>
            <person name="Dalin E."/>
            <person name="Tice H."/>
            <person name="Pitluck S."/>
            <person name="Chertkov O."/>
            <person name="Brettin T."/>
            <person name="Bruce D."/>
            <person name="Han C."/>
            <person name="Schmutz J."/>
            <person name="Larimer F."/>
            <person name="Land M."/>
            <person name="Hauser L."/>
            <person name="Kyrpides N."/>
            <person name="Kim E."/>
            <person name="Richardson P."/>
            <person name="Mackenzie C."/>
            <person name="Choudhary M."/>
            <person name="Donohue T.J."/>
            <person name="Kaplan S."/>
        </authorList>
    </citation>
    <scope>NUCLEOTIDE SEQUENCE [LARGE SCALE GENOMIC DNA]</scope>
    <source>
        <strain evidence="2">ATCC 17025</strain>
        <plasmid evidence="2">pRSPA02</plasmid>
    </source>
</reference>
<evidence type="ECO:0000256" key="1">
    <source>
        <dbReference type="SAM" id="MobiDB-lite"/>
    </source>
</evidence>
<feature type="compositionally biased region" description="Low complexity" evidence="1">
    <location>
        <begin position="162"/>
        <end position="174"/>
    </location>
</feature>
<feature type="compositionally biased region" description="Low complexity" evidence="1">
    <location>
        <begin position="124"/>
        <end position="133"/>
    </location>
</feature>
<protein>
    <submittedName>
        <fullName evidence="2">Uncharacterized protein</fullName>
    </submittedName>
</protein>
<evidence type="ECO:0000313" key="2">
    <source>
        <dbReference type="EMBL" id="ABP72938.1"/>
    </source>
</evidence>
<dbReference type="EMBL" id="CP000663">
    <property type="protein sequence ID" value="ABP72938.1"/>
    <property type="molecule type" value="Genomic_DNA"/>
</dbReference>
<feature type="region of interest" description="Disordered" evidence="1">
    <location>
        <begin position="98"/>
        <end position="179"/>
    </location>
</feature>
<accession>A4WZX4</accession>
<feature type="region of interest" description="Disordered" evidence="1">
    <location>
        <begin position="57"/>
        <end position="80"/>
    </location>
</feature>
<feature type="compositionally biased region" description="Basic residues" evidence="1">
    <location>
        <begin position="152"/>
        <end position="161"/>
    </location>
</feature>
<name>A4WZX4_CERS5</name>
<feature type="region of interest" description="Disordered" evidence="1">
    <location>
        <begin position="1"/>
        <end position="24"/>
    </location>
</feature>
<dbReference type="KEGG" id="rsq:Rsph17025_4086"/>